<keyword evidence="7" id="KW-1185">Reference proteome</keyword>
<evidence type="ECO:0000256" key="2">
    <source>
        <dbReference type="ARBA" id="ARBA00023015"/>
    </source>
</evidence>
<keyword evidence="4" id="KW-0804">Transcription</keyword>
<accession>A0A2U1PTI5</accession>
<sequence>MPHDAKKMRKQVRFAVSKHDNDVNGKFEEDYKKLNALACVCEELKKIEESKKSLIGSKRQHSSMDEVENEALKEFIAGEKINGKKIKLVIQKTLYETDLKRSQNRLNMPFKQVQTHEFLTDEEKEILKHKEGIKVRVIGPTFMMYEKPLWLKIWSMSKTDNYVLNTNWYNFVEANKKILKVDTTIQVWSFRKDEQLCFAILCVDKPVVQTMSVEYSSSSGSSLVS</sequence>
<name>A0A2U1PTI5_ARTAN</name>
<organism evidence="6 7">
    <name type="scientific">Artemisia annua</name>
    <name type="common">Sweet wormwood</name>
    <dbReference type="NCBI Taxonomy" id="35608"/>
    <lineage>
        <taxon>Eukaryota</taxon>
        <taxon>Viridiplantae</taxon>
        <taxon>Streptophyta</taxon>
        <taxon>Embryophyta</taxon>
        <taxon>Tracheophyta</taxon>
        <taxon>Spermatophyta</taxon>
        <taxon>Magnoliopsida</taxon>
        <taxon>eudicotyledons</taxon>
        <taxon>Gunneridae</taxon>
        <taxon>Pentapetalae</taxon>
        <taxon>asterids</taxon>
        <taxon>campanulids</taxon>
        <taxon>Asterales</taxon>
        <taxon>Asteraceae</taxon>
        <taxon>Asteroideae</taxon>
        <taxon>Anthemideae</taxon>
        <taxon>Artemisiinae</taxon>
        <taxon>Artemisia</taxon>
    </lineage>
</organism>
<evidence type="ECO:0000256" key="3">
    <source>
        <dbReference type="ARBA" id="ARBA00023125"/>
    </source>
</evidence>
<dbReference type="PANTHER" id="PTHR31541:SF60">
    <property type="entry name" value="TF-B3 DOMAIN-CONTAINING PROTEIN"/>
    <property type="match status" value="1"/>
</dbReference>
<reference evidence="6 7" key="1">
    <citation type="journal article" date="2018" name="Mol. Plant">
        <title>The genome of Artemisia annua provides insight into the evolution of Asteraceae family and artemisinin biosynthesis.</title>
        <authorList>
            <person name="Shen Q."/>
            <person name="Zhang L."/>
            <person name="Liao Z."/>
            <person name="Wang S."/>
            <person name="Yan T."/>
            <person name="Shi P."/>
            <person name="Liu M."/>
            <person name="Fu X."/>
            <person name="Pan Q."/>
            <person name="Wang Y."/>
            <person name="Lv Z."/>
            <person name="Lu X."/>
            <person name="Zhang F."/>
            <person name="Jiang W."/>
            <person name="Ma Y."/>
            <person name="Chen M."/>
            <person name="Hao X."/>
            <person name="Li L."/>
            <person name="Tang Y."/>
            <person name="Lv G."/>
            <person name="Zhou Y."/>
            <person name="Sun X."/>
            <person name="Brodelius P.E."/>
            <person name="Rose J.K.C."/>
            <person name="Tang K."/>
        </authorList>
    </citation>
    <scope>NUCLEOTIDE SEQUENCE [LARGE SCALE GENOMIC DNA]</scope>
    <source>
        <strain evidence="7">cv. Huhao1</strain>
        <tissue evidence="6">Leaf</tissue>
    </source>
</reference>
<proteinExistence type="predicted"/>
<protein>
    <submittedName>
        <fullName evidence="6">B3 domain-containing protein, DNA-binding pseudobarrel domain protein</fullName>
    </submittedName>
</protein>
<dbReference type="InterPro" id="IPR015300">
    <property type="entry name" value="DNA-bd_pseudobarrel_sf"/>
</dbReference>
<dbReference type="EMBL" id="PKPP01000754">
    <property type="protein sequence ID" value="PWA89054.1"/>
    <property type="molecule type" value="Genomic_DNA"/>
</dbReference>
<dbReference type="GO" id="GO:0005634">
    <property type="term" value="C:nucleus"/>
    <property type="evidence" value="ECO:0007669"/>
    <property type="project" value="UniProtKB-SubCell"/>
</dbReference>
<evidence type="ECO:0000256" key="4">
    <source>
        <dbReference type="ARBA" id="ARBA00023163"/>
    </source>
</evidence>
<dbReference type="Gene3D" id="2.40.330.10">
    <property type="entry name" value="DNA-binding pseudobarrel domain"/>
    <property type="match status" value="1"/>
</dbReference>
<evidence type="ECO:0000313" key="7">
    <source>
        <dbReference type="Proteomes" id="UP000245207"/>
    </source>
</evidence>
<dbReference type="SUPFAM" id="SSF101936">
    <property type="entry name" value="DNA-binding pseudobarrel domain"/>
    <property type="match status" value="1"/>
</dbReference>
<keyword evidence="3 6" id="KW-0238">DNA-binding</keyword>
<dbReference type="InterPro" id="IPR005508">
    <property type="entry name" value="At2g31720-like"/>
</dbReference>
<keyword evidence="2" id="KW-0805">Transcription regulation</keyword>
<dbReference type="Proteomes" id="UP000245207">
    <property type="component" value="Unassembled WGS sequence"/>
</dbReference>
<dbReference type="GO" id="GO:0003677">
    <property type="term" value="F:DNA binding"/>
    <property type="evidence" value="ECO:0007669"/>
    <property type="project" value="UniProtKB-KW"/>
</dbReference>
<dbReference type="Pfam" id="PF03754">
    <property type="entry name" value="At2g31720-like"/>
    <property type="match status" value="1"/>
</dbReference>
<dbReference type="STRING" id="35608.A0A2U1PTI5"/>
<dbReference type="PANTHER" id="PTHR31541">
    <property type="entry name" value="B3 DOMAIN PLANT PROTEIN-RELATED"/>
    <property type="match status" value="1"/>
</dbReference>
<evidence type="ECO:0000256" key="5">
    <source>
        <dbReference type="ARBA" id="ARBA00023242"/>
    </source>
</evidence>
<keyword evidence="5" id="KW-0539">Nucleus</keyword>
<comment type="subcellular location">
    <subcellularLocation>
        <location evidence="1">Nucleus</location>
    </subcellularLocation>
</comment>
<dbReference type="AlphaFoldDB" id="A0A2U1PTI5"/>
<dbReference type="OrthoDB" id="1935604at2759"/>
<gene>
    <name evidence="6" type="ORF">CTI12_AA114360</name>
</gene>
<evidence type="ECO:0000256" key="1">
    <source>
        <dbReference type="ARBA" id="ARBA00004123"/>
    </source>
</evidence>
<comment type="caution">
    <text evidence="6">The sequence shown here is derived from an EMBL/GenBank/DDBJ whole genome shotgun (WGS) entry which is preliminary data.</text>
</comment>
<evidence type="ECO:0000313" key="6">
    <source>
        <dbReference type="EMBL" id="PWA89054.1"/>
    </source>
</evidence>